<feature type="signal peptide" evidence="1">
    <location>
        <begin position="1"/>
        <end position="23"/>
    </location>
</feature>
<feature type="chain" id="PRO_5024376536" description="Lipoprotein" evidence="1">
    <location>
        <begin position="24"/>
        <end position="239"/>
    </location>
</feature>
<keyword evidence="1" id="KW-0732">Signal</keyword>
<dbReference type="PROSITE" id="PS51257">
    <property type="entry name" value="PROKAR_LIPOPROTEIN"/>
    <property type="match status" value="1"/>
</dbReference>
<evidence type="ECO:0000256" key="1">
    <source>
        <dbReference type="SAM" id="SignalP"/>
    </source>
</evidence>
<name>A0A5Q5BK38_MYCSS</name>
<dbReference type="AlphaFoldDB" id="A0A5Q5BK38"/>
<sequence length="239" mass="25322" precursor="true">MTQHTRTLLLGVSAIFALGTLSACSGGESSTETTTSAPAPTSAQAFPPSAKYIADMEKDGRPMTIGIAVDGDRVAAYACNGTDDEAWFFGDQTDGTIDLTSKFRDTLDASFEGGDVEGDLTMDGVTYTFTAAEVPAPAGMYTAALGGVRESWVLRPNGSAVGVQFGGLGGDFGQDDDLNIFEKQQQLKDAQFRAEVRNRRLLRQAGQLEQRPDGKWGATINGQPVEAVIVDGNFRIPPS</sequence>
<dbReference type="EMBL" id="CP000384">
    <property type="protein sequence ID" value="ABG08616.1"/>
    <property type="molecule type" value="Genomic_DNA"/>
</dbReference>
<dbReference type="KEGG" id="mmc:Mmcs_2508"/>
<evidence type="ECO:0008006" key="3">
    <source>
        <dbReference type="Google" id="ProtNLM"/>
    </source>
</evidence>
<gene>
    <name evidence="2" type="ordered locus">Mmcs_2508</name>
</gene>
<proteinExistence type="predicted"/>
<reference evidence="2" key="1">
    <citation type="submission" date="2006-06" db="EMBL/GenBank/DDBJ databases">
        <title>Complete sequence of chromosome of Mycobacterium sp. MCS.</title>
        <authorList>
            <consortium name="US DOE Joint Genome Institute"/>
            <person name="Copeland A."/>
            <person name="Lucas S."/>
            <person name="Lapidus A."/>
            <person name="Barry K."/>
            <person name="Detter J.C."/>
            <person name="Glavina del Rio T."/>
            <person name="Hammon N."/>
            <person name="Israni S."/>
            <person name="Dalin E."/>
            <person name="Tice H."/>
            <person name="Pitluck S."/>
            <person name="Martinez M."/>
            <person name="Schmutz J."/>
            <person name="Larimer F."/>
            <person name="Land M."/>
            <person name="Hauser L."/>
            <person name="Kyrpides N."/>
            <person name="Kim E."/>
            <person name="Miller C.D."/>
            <person name="Hughes J.E."/>
            <person name="Anderson A.J."/>
            <person name="Sims R.C."/>
            <person name="Richardson P."/>
        </authorList>
    </citation>
    <scope>NUCLEOTIDE SEQUENCE [LARGE SCALE GENOMIC DNA]</scope>
    <source>
        <strain evidence="2">MCS</strain>
    </source>
</reference>
<evidence type="ECO:0000313" key="2">
    <source>
        <dbReference type="EMBL" id="ABG08616.1"/>
    </source>
</evidence>
<protein>
    <recommendedName>
        <fullName evidence="3">Lipoprotein</fullName>
    </recommendedName>
</protein>
<accession>A0A5Q5BK38</accession>
<organism evidence="2">
    <name type="scientific">Mycobacterium sp. (strain MCS)</name>
    <dbReference type="NCBI Taxonomy" id="164756"/>
    <lineage>
        <taxon>Bacteria</taxon>
        <taxon>Bacillati</taxon>
        <taxon>Actinomycetota</taxon>
        <taxon>Actinomycetes</taxon>
        <taxon>Mycobacteriales</taxon>
        <taxon>Mycobacteriaceae</taxon>
        <taxon>Mycobacterium</taxon>
    </lineage>
</organism>